<evidence type="ECO:0000256" key="2">
    <source>
        <dbReference type="SAM" id="MobiDB-lite"/>
    </source>
</evidence>
<feature type="transmembrane region" description="Helical" evidence="3">
    <location>
        <begin position="204"/>
        <end position="226"/>
    </location>
</feature>
<proteinExistence type="inferred from homology"/>
<dbReference type="Gene3D" id="2.60.120.200">
    <property type="match status" value="1"/>
</dbReference>
<sequence length="409" mass="43750">MSSSSQSSLAEHAVSRPHPPFADPSVDGEGEALTPPFHSRAQSLAAASSADSPPVTPRSLTFSQPVNPFSPPPSVRSFSSPDHTPVTSPGLPGPHAHVQYPFPESAPRSGVTSLAASMADLSRVSSSAPNSRPTTSDYPLGGNTTSSLRIREAFTSPPTRPLTIYDAPVSVPKSKKDRPKSTMLAAKPALSKPWLEARDPYARIAYILTYSMVALGVVAGFLRCFFDYKGVPLMKGNLCPVLIEDFSNGDADIFGDNGKFFREVDMSGFGNGEFDMATSSSKNSFVRDGHLYIMPTLTSEEIGADAVLNGHVYNITDCTFNVTRGWSYTSSTITSPKQVNSTAIAQDVPFDAAGYQRACSAVSNSTTGTIINPVQSARISTRKSASIRFGKVEVRAKIPTGDWVWYPLL</sequence>
<feature type="region of interest" description="Disordered" evidence="2">
    <location>
        <begin position="1"/>
        <end position="146"/>
    </location>
</feature>
<dbReference type="Proteomes" id="UP001556367">
    <property type="component" value="Unassembled WGS sequence"/>
</dbReference>
<comment type="similarity">
    <text evidence="1">Belongs to the glycosyl hydrolase 16 family.</text>
</comment>
<accession>A0ABR3IXB1</accession>
<feature type="compositionally biased region" description="Polar residues" evidence="2">
    <location>
        <begin position="123"/>
        <end position="146"/>
    </location>
</feature>
<evidence type="ECO:0000256" key="3">
    <source>
        <dbReference type="SAM" id="Phobius"/>
    </source>
</evidence>
<dbReference type="EMBL" id="JASNQZ010000014">
    <property type="protein sequence ID" value="KAL0947954.1"/>
    <property type="molecule type" value="Genomic_DNA"/>
</dbReference>
<name>A0ABR3IXB1_9AGAR</name>
<dbReference type="PANTHER" id="PTHR10963">
    <property type="entry name" value="GLYCOSYL HYDROLASE-RELATED"/>
    <property type="match status" value="1"/>
</dbReference>
<keyword evidence="3" id="KW-0812">Transmembrane</keyword>
<keyword evidence="5" id="KW-1185">Reference proteome</keyword>
<keyword evidence="3" id="KW-1133">Transmembrane helix</keyword>
<gene>
    <name evidence="4" type="ORF">HGRIS_010583</name>
</gene>
<reference evidence="5" key="1">
    <citation type="submission" date="2024-06" db="EMBL/GenBank/DDBJ databases">
        <title>Multi-omics analyses provide insights into the biosynthesis of the anticancer antibiotic pleurotin in Hohenbuehelia grisea.</title>
        <authorList>
            <person name="Weaver J.A."/>
            <person name="Alberti F."/>
        </authorList>
    </citation>
    <scope>NUCLEOTIDE SEQUENCE [LARGE SCALE GENOMIC DNA]</scope>
    <source>
        <strain evidence="5">T-177</strain>
    </source>
</reference>
<dbReference type="SUPFAM" id="SSF49899">
    <property type="entry name" value="Concanavalin A-like lectins/glucanases"/>
    <property type="match status" value="1"/>
</dbReference>
<dbReference type="InterPro" id="IPR013320">
    <property type="entry name" value="ConA-like_dom_sf"/>
</dbReference>
<keyword evidence="3" id="KW-0472">Membrane</keyword>
<evidence type="ECO:0000256" key="1">
    <source>
        <dbReference type="ARBA" id="ARBA00006865"/>
    </source>
</evidence>
<feature type="compositionally biased region" description="Low complexity" evidence="2">
    <location>
        <begin position="39"/>
        <end position="52"/>
    </location>
</feature>
<protein>
    <submittedName>
        <fullName evidence="4">Uncharacterized protein</fullName>
    </submittedName>
</protein>
<comment type="caution">
    <text evidence="4">The sequence shown here is derived from an EMBL/GenBank/DDBJ whole genome shotgun (WGS) entry which is preliminary data.</text>
</comment>
<dbReference type="InterPro" id="IPR050546">
    <property type="entry name" value="Glycosyl_Hydrlase_16"/>
</dbReference>
<dbReference type="PANTHER" id="PTHR10963:SF55">
    <property type="entry name" value="GLYCOSIDE HYDROLASE FAMILY 16 PROTEIN"/>
    <property type="match status" value="1"/>
</dbReference>
<evidence type="ECO:0000313" key="5">
    <source>
        <dbReference type="Proteomes" id="UP001556367"/>
    </source>
</evidence>
<organism evidence="4 5">
    <name type="scientific">Hohenbuehelia grisea</name>
    <dbReference type="NCBI Taxonomy" id="104357"/>
    <lineage>
        <taxon>Eukaryota</taxon>
        <taxon>Fungi</taxon>
        <taxon>Dikarya</taxon>
        <taxon>Basidiomycota</taxon>
        <taxon>Agaricomycotina</taxon>
        <taxon>Agaricomycetes</taxon>
        <taxon>Agaricomycetidae</taxon>
        <taxon>Agaricales</taxon>
        <taxon>Pleurotineae</taxon>
        <taxon>Pleurotaceae</taxon>
        <taxon>Hohenbuehelia</taxon>
    </lineage>
</organism>
<evidence type="ECO:0000313" key="4">
    <source>
        <dbReference type="EMBL" id="KAL0947954.1"/>
    </source>
</evidence>